<dbReference type="EMBL" id="WSZM01000028">
    <property type="protein sequence ID" value="KAF4046183.1"/>
    <property type="molecule type" value="Genomic_DNA"/>
</dbReference>
<gene>
    <name evidence="2" type="ORF">GN244_ATG01410</name>
</gene>
<comment type="caution">
    <text evidence="2">The sequence shown here is derived from an EMBL/GenBank/DDBJ whole genome shotgun (WGS) entry which is preliminary data.</text>
</comment>
<feature type="region of interest" description="Disordered" evidence="1">
    <location>
        <begin position="20"/>
        <end position="40"/>
    </location>
</feature>
<accession>A0A833T3W7</accession>
<dbReference type="AlphaFoldDB" id="A0A833T3W7"/>
<dbReference type="Proteomes" id="UP000602510">
    <property type="component" value="Unassembled WGS sequence"/>
</dbReference>
<sequence>MTPLLLCHPKSSNCARLPVRKEKEGEARAKQEENETVSSRRFEQRLKLDRDEAHQRREEMMVVMLEAVLPTN</sequence>
<proteinExistence type="predicted"/>
<protein>
    <submittedName>
        <fullName evidence="2">Uncharacterized protein</fullName>
    </submittedName>
</protein>
<evidence type="ECO:0000313" key="2">
    <source>
        <dbReference type="EMBL" id="KAF4046183.1"/>
    </source>
</evidence>
<organism evidence="2 3">
    <name type="scientific">Phytophthora infestans</name>
    <name type="common">Potato late blight agent</name>
    <name type="synonym">Botrytis infestans</name>
    <dbReference type="NCBI Taxonomy" id="4787"/>
    <lineage>
        <taxon>Eukaryota</taxon>
        <taxon>Sar</taxon>
        <taxon>Stramenopiles</taxon>
        <taxon>Oomycota</taxon>
        <taxon>Peronosporomycetes</taxon>
        <taxon>Peronosporales</taxon>
        <taxon>Peronosporaceae</taxon>
        <taxon>Phytophthora</taxon>
    </lineage>
</organism>
<name>A0A833T3W7_PHYIN</name>
<reference evidence="2" key="1">
    <citation type="submission" date="2020-04" db="EMBL/GenBank/DDBJ databases">
        <title>Hybrid Assembly of Korean Phytophthora infestans isolates.</title>
        <authorList>
            <person name="Prokchorchik M."/>
            <person name="Lee Y."/>
            <person name="Seo J."/>
            <person name="Cho J.-H."/>
            <person name="Park Y.-E."/>
            <person name="Jang D.-C."/>
            <person name="Im J.-S."/>
            <person name="Choi J.-G."/>
            <person name="Park H.-J."/>
            <person name="Lee G.-B."/>
            <person name="Lee Y.-G."/>
            <person name="Hong S.-Y."/>
            <person name="Cho K."/>
            <person name="Sohn K.H."/>
        </authorList>
    </citation>
    <scope>NUCLEOTIDE SEQUENCE</scope>
    <source>
        <strain evidence="2">KR_1_A1</strain>
    </source>
</reference>
<keyword evidence="3" id="KW-1185">Reference proteome</keyword>
<evidence type="ECO:0000256" key="1">
    <source>
        <dbReference type="SAM" id="MobiDB-lite"/>
    </source>
</evidence>
<evidence type="ECO:0000313" key="3">
    <source>
        <dbReference type="Proteomes" id="UP000602510"/>
    </source>
</evidence>